<accession>A0A382SSC9</accession>
<dbReference type="PANTHER" id="PTHR10566:SF113">
    <property type="entry name" value="PROTEIN ACTIVITY OF BC1 COMPLEX KINASE 7, CHLOROPLASTIC"/>
    <property type="match status" value="1"/>
</dbReference>
<dbReference type="InterPro" id="IPR004147">
    <property type="entry name" value="ABC1_dom"/>
</dbReference>
<dbReference type="InterPro" id="IPR011009">
    <property type="entry name" value="Kinase-like_dom_sf"/>
</dbReference>
<gene>
    <name evidence="4" type="ORF">METZ01_LOCUS365219</name>
</gene>
<proteinExistence type="inferred from homology"/>
<dbReference type="AlphaFoldDB" id="A0A382SSC9"/>
<name>A0A382SSC9_9ZZZZ</name>
<dbReference type="InterPro" id="IPR050154">
    <property type="entry name" value="UbiB_kinase"/>
</dbReference>
<evidence type="ECO:0000256" key="2">
    <source>
        <dbReference type="SAM" id="Phobius"/>
    </source>
</evidence>
<evidence type="ECO:0000313" key="4">
    <source>
        <dbReference type="EMBL" id="SVD12365.1"/>
    </source>
</evidence>
<sequence>LKQVFIDNFFHADMHPGNIFVNAHDPSNPTYVAVDYAISGTLSDDEQFQIGRMLLAVVKRNFKEIASILIDVKWVDPGTNQVELERTVRVACEPVFEQPIEKIKFGELLLYIFESARRFNLNMQPSLMLLQKTLINVEGLGKQIYPKLDFWSIADPFLQTWITERYDPSKVREWAQTNAIQWIEKARKFPEKAESALEQLNKLEIYSKENEKRHAELISRIVKEQRTVNISLLLIIVLALSYWFFG</sequence>
<feature type="non-terminal residue" evidence="4">
    <location>
        <position position="1"/>
    </location>
</feature>
<keyword evidence="2" id="KW-0472">Membrane</keyword>
<reference evidence="4" key="1">
    <citation type="submission" date="2018-05" db="EMBL/GenBank/DDBJ databases">
        <authorList>
            <person name="Lanie J.A."/>
            <person name="Ng W.-L."/>
            <person name="Kazmierczak K.M."/>
            <person name="Andrzejewski T.M."/>
            <person name="Davidsen T.M."/>
            <person name="Wayne K.J."/>
            <person name="Tettelin H."/>
            <person name="Glass J.I."/>
            <person name="Rusch D."/>
            <person name="Podicherti R."/>
            <person name="Tsui H.-C.T."/>
            <person name="Winkler M.E."/>
        </authorList>
    </citation>
    <scope>NUCLEOTIDE SEQUENCE</scope>
</reference>
<dbReference type="SUPFAM" id="SSF56112">
    <property type="entry name" value="Protein kinase-like (PK-like)"/>
    <property type="match status" value="1"/>
</dbReference>
<dbReference type="EMBL" id="UINC01130958">
    <property type="protein sequence ID" value="SVD12365.1"/>
    <property type="molecule type" value="Genomic_DNA"/>
</dbReference>
<dbReference type="PANTHER" id="PTHR10566">
    <property type="entry name" value="CHAPERONE-ACTIVITY OF BC1 COMPLEX CABC1 -RELATED"/>
    <property type="match status" value="1"/>
</dbReference>
<feature type="domain" description="ABC1 atypical kinase-like" evidence="3">
    <location>
        <begin position="1"/>
        <end position="67"/>
    </location>
</feature>
<keyword evidence="2" id="KW-0812">Transmembrane</keyword>
<evidence type="ECO:0000259" key="3">
    <source>
        <dbReference type="Pfam" id="PF03109"/>
    </source>
</evidence>
<organism evidence="4">
    <name type="scientific">marine metagenome</name>
    <dbReference type="NCBI Taxonomy" id="408172"/>
    <lineage>
        <taxon>unclassified sequences</taxon>
        <taxon>metagenomes</taxon>
        <taxon>ecological metagenomes</taxon>
    </lineage>
</organism>
<feature type="transmembrane region" description="Helical" evidence="2">
    <location>
        <begin position="227"/>
        <end position="245"/>
    </location>
</feature>
<keyword evidence="2" id="KW-1133">Transmembrane helix</keyword>
<dbReference type="Pfam" id="PF03109">
    <property type="entry name" value="ABC1"/>
    <property type="match status" value="1"/>
</dbReference>
<evidence type="ECO:0000256" key="1">
    <source>
        <dbReference type="ARBA" id="ARBA00009670"/>
    </source>
</evidence>
<comment type="similarity">
    <text evidence="1">Belongs to the protein kinase superfamily. ADCK protein kinase family.</text>
</comment>
<protein>
    <recommendedName>
        <fullName evidence="3">ABC1 atypical kinase-like domain-containing protein</fullName>
    </recommendedName>
</protein>